<keyword evidence="7 8" id="KW-0472">Membrane</keyword>
<gene>
    <name evidence="9" type="ORF">UFOPK4150_00382</name>
</gene>
<evidence type="ECO:0000256" key="2">
    <source>
        <dbReference type="ARBA" id="ARBA00022448"/>
    </source>
</evidence>
<dbReference type="AlphaFoldDB" id="A0A6J7R3H5"/>
<organism evidence="9">
    <name type="scientific">freshwater metagenome</name>
    <dbReference type="NCBI Taxonomy" id="449393"/>
    <lineage>
        <taxon>unclassified sequences</taxon>
        <taxon>metagenomes</taxon>
        <taxon>ecological metagenomes</taxon>
    </lineage>
</organism>
<feature type="transmembrane region" description="Helical" evidence="8">
    <location>
        <begin position="95"/>
        <end position="118"/>
    </location>
</feature>
<feature type="transmembrane region" description="Helical" evidence="8">
    <location>
        <begin position="125"/>
        <end position="144"/>
    </location>
</feature>
<evidence type="ECO:0000313" key="9">
    <source>
        <dbReference type="EMBL" id="CAB5023423.1"/>
    </source>
</evidence>
<feature type="transmembrane region" description="Helical" evidence="8">
    <location>
        <begin position="20"/>
        <end position="41"/>
    </location>
</feature>
<evidence type="ECO:0000256" key="5">
    <source>
        <dbReference type="ARBA" id="ARBA00022692"/>
    </source>
</evidence>
<accession>A0A6J7R3H5</accession>
<feature type="transmembrane region" description="Helical" evidence="8">
    <location>
        <begin position="71"/>
        <end position="89"/>
    </location>
</feature>
<keyword evidence="4" id="KW-0997">Cell inner membrane</keyword>
<protein>
    <submittedName>
        <fullName evidence="9">Unannotated protein</fullName>
    </submittedName>
</protein>
<dbReference type="PANTHER" id="PTHR32196">
    <property type="entry name" value="ABC TRANSPORTER PERMEASE PROTEIN YPHD-RELATED-RELATED"/>
    <property type="match status" value="1"/>
</dbReference>
<evidence type="ECO:0000256" key="4">
    <source>
        <dbReference type="ARBA" id="ARBA00022519"/>
    </source>
</evidence>
<evidence type="ECO:0000256" key="6">
    <source>
        <dbReference type="ARBA" id="ARBA00022989"/>
    </source>
</evidence>
<evidence type="ECO:0000256" key="7">
    <source>
        <dbReference type="ARBA" id="ARBA00023136"/>
    </source>
</evidence>
<evidence type="ECO:0000256" key="8">
    <source>
        <dbReference type="SAM" id="Phobius"/>
    </source>
</evidence>
<dbReference type="CDD" id="cd06579">
    <property type="entry name" value="TM_PBP1_transp_AraH_like"/>
    <property type="match status" value="1"/>
</dbReference>
<reference evidence="9" key="1">
    <citation type="submission" date="2020-05" db="EMBL/GenBank/DDBJ databases">
        <authorList>
            <person name="Chiriac C."/>
            <person name="Salcher M."/>
            <person name="Ghai R."/>
            <person name="Kavagutti S V."/>
        </authorList>
    </citation>
    <scope>NUCLEOTIDE SEQUENCE</scope>
</reference>
<dbReference type="InterPro" id="IPR001851">
    <property type="entry name" value="ABC_transp_permease"/>
</dbReference>
<dbReference type="PANTHER" id="PTHR32196:SF21">
    <property type="entry name" value="ABC TRANSPORTER PERMEASE PROTEIN YPHD-RELATED"/>
    <property type="match status" value="1"/>
</dbReference>
<feature type="transmembrane region" description="Helical" evidence="8">
    <location>
        <begin position="272"/>
        <end position="293"/>
    </location>
</feature>
<dbReference type="EMBL" id="CAFBPU010000006">
    <property type="protein sequence ID" value="CAB5023423.1"/>
    <property type="molecule type" value="Genomic_DNA"/>
</dbReference>
<feature type="transmembrane region" description="Helical" evidence="8">
    <location>
        <begin position="217"/>
        <end position="237"/>
    </location>
</feature>
<keyword evidence="3" id="KW-1003">Cell membrane</keyword>
<feature type="transmembrane region" description="Helical" evidence="8">
    <location>
        <begin position="47"/>
        <end position="64"/>
    </location>
</feature>
<evidence type="ECO:0000256" key="3">
    <source>
        <dbReference type="ARBA" id="ARBA00022475"/>
    </source>
</evidence>
<feature type="transmembrane region" description="Helical" evidence="8">
    <location>
        <begin position="164"/>
        <end position="186"/>
    </location>
</feature>
<evidence type="ECO:0000256" key="1">
    <source>
        <dbReference type="ARBA" id="ARBA00004651"/>
    </source>
</evidence>
<comment type="subcellular location">
    <subcellularLocation>
        <location evidence="1">Cell membrane</location>
        <topology evidence="1">Multi-pass membrane protein</topology>
    </subcellularLocation>
</comment>
<sequence length="343" mass="35192">MSSVAARVKGSLGVRKIGAIYVWIVLIAFFSLVNSTFYEYATFTQVLNQYAITGLVAMGLLLPLAAGLYDLSVGAVLGLSSMTAAWVLVNVTTNVFVAVLAGVAAALIVGVLNSVVLLVLRVDSFIGTLATSSIVTAAVVALSGDNVIAFEVFGDYGTWLGIHNIIGLTMPVGLLLIAILVIAYLLERTGYGRRLYAIGYEEEVARLSGIRVDRMRAGSLLASSALAGLAGTLAAAAVGAGDPTVGPEYLLPAFAAVFLGATQFRNGRFNPWGAAVAVLLLGTGNVGLILIGAPTWTPNIFSGALLILAVALTHGGRGGKRALKKQISEGSADAGAAEPAKVG</sequence>
<proteinExistence type="predicted"/>
<dbReference type="GO" id="GO:0022857">
    <property type="term" value="F:transmembrane transporter activity"/>
    <property type="evidence" value="ECO:0007669"/>
    <property type="project" value="InterPro"/>
</dbReference>
<keyword evidence="6 8" id="KW-1133">Transmembrane helix</keyword>
<dbReference type="GO" id="GO:0005886">
    <property type="term" value="C:plasma membrane"/>
    <property type="evidence" value="ECO:0007669"/>
    <property type="project" value="UniProtKB-SubCell"/>
</dbReference>
<keyword evidence="5 8" id="KW-0812">Transmembrane</keyword>
<name>A0A6J7R3H5_9ZZZZ</name>
<feature type="transmembrane region" description="Helical" evidence="8">
    <location>
        <begin position="299"/>
        <end position="316"/>
    </location>
</feature>
<feature type="transmembrane region" description="Helical" evidence="8">
    <location>
        <begin position="249"/>
        <end position="265"/>
    </location>
</feature>
<keyword evidence="2" id="KW-0813">Transport</keyword>
<dbReference type="Pfam" id="PF02653">
    <property type="entry name" value="BPD_transp_2"/>
    <property type="match status" value="1"/>
</dbReference>